<evidence type="ECO:0000313" key="3">
    <source>
        <dbReference type="Proteomes" id="UP000091979"/>
    </source>
</evidence>
<dbReference type="Pfam" id="PF01136">
    <property type="entry name" value="Peptidase_U32"/>
    <property type="match status" value="1"/>
</dbReference>
<dbReference type="EMBL" id="JXMS01000006">
    <property type="protein sequence ID" value="OBQ54883.1"/>
    <property type="molecule type" value="Genomic_DNA"/>
</dbReference>
<proteinExistence type="predicted"/>
<organism evidence="2 3">
    <name type="scientific">Halodesulfovibrio spirochaetisodalis</name>
    <dbReference type="NCBI Taxonomy" id="1560234"/>
    <lineage>
        <taxon>Bacteria</taxon>
        <taxon>Pseudomonadati</taxon>
        <taxon>Thermodesulfobacteriota</taxon>
        <taxon>Desulfovibrionia</taxon>
        <taxon>Desulfovibrionales</taxon>
        <taxon>Desulfovibrionaceae</taxon>
        <taxon>Halodesulfovibrio</taxon>
    </lineage>
</organism>
<evidence type="ECO:0000256" key="1">
    <source>
        <dbReference type="SAM" id="MobiDB-lite"/>
    </source>
</evidence>
<dbReference type="PATRIC" id="fig|1560234.3.peg.3010"/>
<evidence type="ECO:0000313" key="2">
    <source>
        <dbReference type="EMBL" id="OBQ54883.1"/>
    </source>
</evidence>
<dbReference type="PANTHER" id="PTHR30217">
    <property type="entry name" value="PEPTIDASE U32 FAMILY"/>
    <property type="match status" value="1"/>
</dbReference>
<gene>
    <name evidence="2" type="ORF">SP90_05225</name>
</gene>
<protein>
    <submittedName>
        <fullName evidence="2">Peptidase U32</fullName>
    </submittedName>
</protein>
<dbReference type="InterPro" id="IPR051454">
    <property type="entry name" value="RNA/ubiquinone_mod_enzymes"/>
</dbReference>
<keyword evidence="3" id="KW-1185">Reference proteome</keyword>
<sequence>MQNKPEILAPAGDKNAFLAAIAAGADAVYLGLKHFSARMAADNFSTTELSKMVELAHKEDRKVYVAMNTLVKPGDPDSAARLIGRLQRDVSPDALIMQDLGMVEVAKQAGFAGELHLSTLANVTHPAAFQAAKDLGVSRVILPRELDIDEVRQCSDACPDDMSLELFVHGALCYCVSGRCYWSSYMGGKSGLRGRCVQPCRRVYQQKARKGRFFSCQDLSLDVLAKTLLPIENLKSWKIEGRKKGPHYVYYVTTAYKLLRDNPDDPKARKQAEQILEQALGRPSTHGTFLPQKRHSPVNPSEQTSSGRLVGKITVEPPKKAKKGERTYPKYFFKPRFELLKSDFLRIGYEDEQWHFTDRVPHPVPKNGTFVLRAPAGKRPKSGTPVFLIDRREHEMIKILREWEGKLSRCKGKKSESIEVPLSYPAMGKRPRSMTILMRDHLPHGKQGKAGKFTDTANGIWLGQRSLKTVGRTLFGRMSWWLPPVIWPNEENKWRSMVKQALRQGARHFVLGSPWQAVFFEGARNIDLIAGPFCNPSNPAAIAALKKMGFKGAIISPELSQEDVMELPKQSCLPLGVVLYGYWPMGISRFPLEGVKPNEPFYSPKGECFWLRRYGQNSWIYPGWPMDIEKNKQQLLQAGYTLFVKLMEKPPAAVPEAKRTSPFNWDLNLL</sequence>
<dbReference type="OrthoDB" id="9807498at2"/>
<dbReference type="AlphaFoldDB" id="A0A1B7XH83"/>
<dbReference type="InterPro" id="IPR001539">
    <property type="entry name" value="Peptidase_U32"/>
</dbReference>
<dbReference type="RefSeq" id="WP_066853294.1">
    <property type="nucleotide sequence ID" value="NZ_JXMS01000006.1"/>
</dbReference>
<accession>A0A1B7XH83</accession>
<comment type="caution">
    <text evidence="2">The sequence shown here is derived from an EMBL/GenBank/DDBJ whole genome shotgun (WGS) entry which is preliminary data.</text>
</comment>
<dbReference type="STRING" id="1560234.SP90_05225"/>
<feature type="region of interest" description="Disordered" evidence="1">
    <location>
        <begin position="282"/>
        <end position="307"/>
    </location>
</feature>
<dbReference type="Proteomes" id="UP000091979">
    <property type="component" value="Unassembled WGS sequence"/>
</dbReference>
<name>A0A1B7XH83_9BACT</name>
<dbReference type="PANTHER" id="PTHR30217:SF10">
    <property type="entry name" value="23S RRNA 5-HYDROXYCYTIDINE C2501 SYNTHASE"/>
    <property type="match status" value="1"/>
</dbReference>
<feature type="compositionally biased region" description="Polar residues" evidence="1">
    <location>
        <begin position="298"/>
        <end position="307"/>
    </location>
</feature>
<reference evidence="2 3" key="1">
    <citation type="submission" date="2015-01" db="EMBL/GenBank/DDBJ databases">
        <title>Desulfovibrio sp. JC271 draft genome sequence.</title>
        <authorList>
            <person name="Shivani Y."/>
            <person name="Subhash Y."/>
            <person name="Sasikala C."/>
            <person name="Ramana C.V."/>
        </authorList>
    </citation>
    <scope>NUCLEOTIDE SEQUENCE [LARGE SCALE GENOMIC DNA]</scope>
    <source>
        <strain evidence="2 3">JC271</strain>
    </source>
</reference>